<evidence type="ECO:0000259" key="7">
    <source>
        <dbReference type="PROSITE" id="PS50914"/>
    </source>
</evidence>
<dbReference type="InterPro" id="IPR014004">
    <property type="entry name" value="Transpt-assoc_nodulatn_dom_bac"/>
</dbReference>
<dbReference type="InterPro" id="IPR007055">
    <property type="entry name" value="BON_dom"/>
</dbReference>
<dbReference type="SMART" id="SM00749">
    <property type="entry name" value="BON"/>
    <property type="match status" value="1"/>
</dbReference>
<evidence type="ECO:0000256" key="4">
    <source>
        <dbReference type="ARBA" id="ARBA00022764"/>
    </source>
</evidence>
<feature type="domain" description="BON" evidence="7">
    <location>
        <begin position="39"/>
        <end position="107"/>
    </location>
</feature>
<keyword evidence="2 6" id="KW-0732">Signal</keyword>
<keyword evidence="9" id="KW-1185">Reference proteome</keyword>
<dbReference type="Gene3D" id="3.30.1340.30">
    <property type="match status" value="1"/>
</dbReference>
<dbReference type="eggNOG" id="COG2823">
    <property type="taxonomic scope" value="Bacteria"/>
</dbReference>
<dbReference type="KEGG" id="btrm:SAMEA390648702709"/>
<dbReference type="OrthoDB" id="8686681at2"/>
<dbReference type="PATRIC" id="fig|123899.6.peg.2697"/>
<dbReference type="InterPro" id="IPR051686">
    <property type="entry name" value="Lipoprotein_DolP"/>
</dbReference>
<evidence type="ECO:0000256" key="6">
    <source>
        <dbReference type="SAM" id="SignalP"/>
    </source>
</evidence>
<name>A0A157RRY2_9BORD</name>
<evidence type="ECO:0000256" key="1">
    <source>
        <dbReference type="ARBA" id="ARBA00004418"/>
    </source>
</evidence>
<dbReference type="STRING" id="123899.SAMEA3906487_02709"/>
<organism evidence="8 9">
    <name type="scientific">Bordetella trematum</name>
    <dbReference type="NCBI Taxonomy" id="123899"/>
    <lineage>
        <taxon>Bacteria</taxon>
        <taxon>Pseudomonadati</taxon>
        <taxon>Pseudomonadota</taxon>
        <taxon>Betaproteobacteria</taxon>
        <taxon>Burkholderiales</taxon>
        <taxon>Alcaligenaceae</taxon>
        <taxon>Bordetella</taxon>
    </lineage>
</organism>
<feature type="chain" id="PRO_5009816709" description="Osmotically-inducible protein Y" evidence="6">
    <location>
        <begin position="26"/>
        <end position="111"/>
    </location>
</feature>
<dbReference type="FunFam" id="3.30.1340.30:FF:000001">
    <property type="entry name" value="Molecular chaperone OsmY"/>
    <property type="match status" value="1"/>
</dbReference>
<dbReference type="AlphaFoldDB" id="A0A157RRY2"/>
<dbReference type="Proteomes" id="UP000076825">
    <property type="component" value="Chromosome 1"/>
</dbReference>
<evidence type="ECO:0000313" key="9">
    <source>
        <dbReference type="Proteomes" id="UP000076825"/>
    </source>
</evidence>
<dbReference type="GO" id="GO:0042597">
    <property type="term" value="C:periplasmic space"/>
    <property type="evidence" value="ECO:0007669"/>
    <property type="project" value="UniProtKB-SubCell"/>
</dbReference>
<keyword evidence="4" id="KW-0574">Periplasm</keyword>
<evidence type="ECO:0000256" key="5">
    <source>
        <dbReference type="ARBA" id="ARBA00070588"/>
    </source>
</evidence>
<dbReference type="PANTHER" id="PTHR34606:SF16">
    <property type="entry name" value="BON DOMAIN-CONTAINING PROTEIN"/>
    <property type="match status" value="1"/>
</dbReference>
<dbReference type="RefSeq" id="WP_025517696.1">
    <property type="nucleotide sequence ID" value="NZ_CP016340.1"/>
</dbReference>
<comment type="subcellular location">
    <subcellularLocation>
        <location evidence="1">Periplasm</location>
    </subcellularLocation>
</comment>
<dbReference type="EMBL" id="LT546645">
    <property type="protein sequence ID" value="SAI71287.1"/>
    <property type="molecule type" value="Genomic_DNA"/>
</dbReference>
<protein>
    <recommendedName>
        <fullName evidence="5">Osmotically-inducible protein Y</fullName>
    </recommendedName>
</protein>
<feature type="signal peptide" evidence="6">
    <location>
        <begin position="1"/>
        <end position="25"/>
    </location>
</feature>
<gene>
    <name evidence="8" type="primary">osmY_2</name>
    <name evidence="8" type="ORF">SAMEA3906487_02709</name>
</gene>
<evidence type="ECO:0000256" key="2">
    <source>
        <dbReference type="ARBA" id="ARBA00022729"/>
    </source>
</evidence>
<reference evidence="8 9" key="1">
    <citation type="submission" date="2016-04" db="EMBL/GenBank/DDBJ databases">
        <authorList>
            <consortium name="Pathogen Informatics"/>
        </authorList>
    </citation>
    <scope>NUCLEOTIDE SEQUENCE [LARGE SCALE GENOMIC DNA]</scope>
    <source>
        <strain evidence="8 9">H044680328</strain>
    </source>
</reference>
<dbReference type="Pfam" id="PF04972">
    <property type="entry name" value="BON"/>
    <property type="match status" value="1"/>
</dbReference>
<accession>A0A157RRY2</accession>
<evidence type="ECO:0000313" key="8">
    <source>
        <dbReference type="EMBL" id="SAI71287.1"/>
    </source>
</evidence>
<dbReference type="PANTHER" id="PTHR34606">
    <property type="entry name" value="BON DOMAIN-CONTAINING PROTEIN"/>
    <property type="match status" value="1"/>
</dbReference>
<sequence>MTISKLIAAITLGSSAAVLGLSAHAAEAQPKQSVGEYTSDAAITTKVKAAIVGEADLSALDIAVETNNGVVTLSGTVATGAQAEQAATLTRGIDGVQQVRNEIKVDPTRDK</sequence>
<evidence type="ECO:0000256" key="3">
    <source>
        <dbReference type="ARBA" id="ARBA00022737"/>
    </source>
</evidence>
<dbReference type="GeneID" id="56590036"/>
<proteinExistence type="predicted"/>
<keyword evidence="3" id="KW-0677">Repeat</keyword>
<dbReference type="PROSITE" id="PS50914">
    <property type="entry name" value="BON"/>
    <property type="match status" value="1"/>
</dbReference>